<name>A0A1F5PFC3_9BACT</name>
<feature type="transmembrane region" description="Helical" evidence="5">
    <location>
        <begin position="7"/>
        <end position="34"/>
    </location>
</feature>
<feature type="transmembrane region" description="Helical" evidence="5">
    <location>
        <begin position="105"/>
        <end position="122"/>
    </location>
</feature>
<feature type="transmembrane region" description="Helical" evidence="5">
    <location>
        <begin position="245"/>
        <end position="265"/>
    </location>
</feature>
<comment type="caution">
    <text evidence="7">The sequence shown here is derived from an EMBL/GenBank/DDBJ whole genome shotgun (WGS) entry which is preliminary data.</text>
</comment>
<sequence>MKNLEKACLWLVYLAIGLSLTTPLFMGNGFFFPFITTKVLWFRILVEVMVLAYLVLLALSDAYRPRLNKTTIIFTLFVAWVVLSSALGHSWNISFWGNIERGEGLMLWLHGWAFFVVLASVVRSEKAWKGLFDISLGIAVLISLFAAGQALGLGVLLNTSGSRADATFGNAAFLAAYILFHIAFATYLFMARASKPLRIYYGGLFALFVWVLVATETRGAILGFAAGLATVAALYIWINRGNRRVMRLGLGAIVGLLVVGGGLFLSRNQPWIQNSAKLRRIVNVSFSETTAQTRVATWKAAWKGWTESPRNFIFGVGLENFGDVFDKYFPPTIYQDAGSQVWFDRAHNLIFDRGTTTGIVGLLLYLAFLFYPVYASLKRASQNSVQRHASIVFAGLAVAFLIQDLFVFESITTYAILFFTWAYYASILAASDSERTVAVPRLTGIAMAVIYAAAFIPILWYVNLLPASANRAAAVAGHSNPQEDDFFTVVDRYKRSIEPDTYGRQEYRVQFIDFVGQQLANAGEVIGQVKPVLAYTDEQADEQLMEYPDKTKNYLVAMRNYNYTFAADPKTKIERLNKALSYFPKLQVLSPTRPLIWQEAGYSELYLYRNLVQSNPEEAAKHLENSENYFKKALDLNPAVVESYLNMLMLYANAKQDGKFEPYAAQMRQDAPRYQRLDYLYQFYNMAKNNTSIEWINYFTGEIIQQDPEDINAWIDRALSFAYLGNRKEALAAAERIKSFGGDYIVQADKFIENVNSGYYEKNKPN</sequence>
<comment type="subcellular location">
    <subcellularLocation>
        <location evidence="1">Membrane</location>
        <topology evidence="1">Multi-pass membrane protein</topology>
    </subcellularLocation>
</comment>
<dbReference type="Proteomes" id="UP000178377">
    <property type="component" value="Unassembled WGS sequence"/>
</dbReference>
<feature type="transmembrane region" description="Helical" evidence="5">
    <location>
        <begin position="71"/>
        <end position="93"/>
    </location>
</feature>
<dbReference type="SUPFAM" id="SSF48452">
    <property type="entry name" value="TPR-like"/>
    <property type="match status" value="1"/>
</dbReference>
<keyword evidence="2 5" id="KW-0812">Transmembrane</keyword>
<feature type="transmembrane region" description="Helical" evidence="5">
    <location>
        <begin position="134"/>
        <end position="156"/>
    </location>
</feature>
<feature type="domain" description="O-antigen ligase-related" evidence="6">
    <location>
        <begin position="204"/>
        <end position="366"/>
    </location>
</feature>
<evidence type="ECO:0000256" key="1">
    <source>
        <dbReference type="ARBA" id="ARBA00004141"/>
    </source>
</evidence>
<evidence type="ECO:0000259" key="6">
    <source>
        <dbReference type="Pfam" id="PF04932"/>
    </source>
</evidence>
<evidence type="ECO:0000256" key="4">
    <source>
        <dbReference type="ARBA" id="ARBA00023136"/>
    </source>
</evidence>
<feature type="transmembrane region" description="Helical" evidence="5">
    <location>
        <begin position="197"/>
        <end position="214"/>
    </location>
</feature>
<keyword evidence="4 5" id="KW-0472">Membrane</keyword>
<feature type="transmembrane region" description="Helical" evidence="5">
    <location>
        <begin position="442"/>
        <end position="462"/>
    </location>
</feature>
<keyword evidence="3 5" id="KW-1133">Transmembrane helix</keyword>
<dbReference type="PANTHER" id="PTHR37422:SF13">
    <property type="entry name" value="LIPOPOLYSACCHARIDE BIOSYNTHESIS PROTEIN PA4999-RELATED"/>
    <property type="match status" value="1"/>
</dbReference>
<dbReference type="InterPro" id="IPR051533">
    <property type="entry name" value="WaaL-like"/>
</dbReference>
<organism evidence="7 8">
    <name type="scientific">Candidatus Doudnabacteria bacterium RIFCSPHIGHO2_01_FULL_50_11</name>
    <dbReference type="NCBI Taxonomy" id="1817828"/>
    <lineage>
        <taxon>Bacteria</taxon>
        <taxon>Candidatus Doudnaibacteriota</taxon>
    </lineage>
</organism>
<dbReference type="InterPro" id="IPR011990">
    <property type="entry name" value="TPR-like_helical_dom_sf"/>
</dbReference>
<feature type="transmembrane region" description="Helical" evidence="5">
    <location>
        <begin position="220"/>
        <end position="238"/>
    </location>
</feature>
<proteinExistence type="predicted"/>
<evidence type="ECO:0000313" key="7">
    <source>
        <dbReference type="EMBL" id="OGE88585.1"/>
    </source>
</evidence>
<evidence type="ECO:0000256" key="3">
    <source>
        <dbReference type="ARBA" id="ARBA00022989"/>
    </source>
</evidence>
<feature type="transmembrane region" description="Helical" evidence="5">
    <location>
        <begin position="40"/>
        <end position="59"/>
    </location>
</feature>
<gene>
    <name evidence="7" type="ORF">A2722_03135</name>
</gene>
<feature type="transmembrane region" description="Helical" evidence="5">
    <location>
        <begin position="168"/>
        <end position="190"/>
    </location>
</feature>
<dbReference type="EMBL" id="MFEO01000032">
    <property type="protein sequence ID" value="OGE88585.1"/>
    <property type="molecule type" value="Genomic_DNA"/>
</dbReference>
<accession>A0A1F5PFC3</accession>
<protein>
    <recommendedName>
        <fullName evidence="6">O-antigen ligase-related domain-containing protein</fullName>
    </recommendedName>
</protein>
<feature type="transmembrane region" description="Helical" evidence="5">
    <location>
        <begin position="358"/>
        <end position="377"/>
    </location>
</feature>
<dbReference type="PANTHER" id="PTHR37422">
    <property type="entry name" value="TEICHURONIC ACID BIOSYNTHESIS PROTEIN TUAE"/>
    <property type="match status" value="1"/>
</dbReference>
<dbReference type="Pfam" id="PF04932">
    <property type="entry name" value="Wzy_C"/>
    <property type="match status" value="1"/>
</dbReference>
<evidence type="ECO:0000256" key="5">
    <source>
        <dbReference type="SAM" id="Phobius"/>
    </source>
</evidence>
<dbReference type="Gene3D" id="1.25.40.10">
    <property type="entry name" value="Tetratricopeptide repeat domain"/>
    <property type="match status" value="1"/>
</dbReference>
<feature type="transmembrane region" description="Helical" evidence="5">
    <location>
        <begin position="389"/>
        <end position="408"/>
    </location>
</feature>
<dbReference type="AlphaFoldDB" id="A0A1F5PFC3"/>
<reference evidence="7 8" key="1">
    <citation type="journal article" date="2016" name="Nat. Commun.">
        <title>Thousands of microbial genomes shed light on interconnected biogeochemical processes in an aquifer system.</title>
        <authorList>
            <person name="Anantharaman K."/>
            <person name="Brown C.T."/>
            <person name="Hug L.A."/>
            <person name="Sharon I."/>
            <person name="Castelle C.J."/>
            <person name="Probst A.J."/>
            <person name="Thomas B.C."/>
            <person name="Singh A."/>
            <person name="Wilkins M.J."/>
            <person name="Karaoz U."/>
            <person name="Brodie E.L."/>
            <person name="Williams K.H."/>
            <person name="Hubbard S.S."/>
            <person name="Banfield J.F."/>
        </authorList>
    </citation>
    <scope>NUCLEOTIDE SEQUENCE [LARGE SCALE GENOMIC DNA]</scope>
</reference>
<dbReference type="InterPro" id="IPR007016">
    <property type="entry name" value="O-antigen_ligase-rel_domated"/>
</dbReference>
<evidence type="ECO:0000313" key="8">
    <source>
        <dbReference type="Proteomes" id="UP000178377"/>
    </source>
</evidence>
<dbReference type="STRING" id="1817828.A2722_03135"/>
<evidence type="ECO:0000256" key="2">
    <source>
        <dbReference type="ARBA" id="ARBA00022692"/>
    </source>
</evidence>
<feature type="transmembrane region" description="Helical" evidence="5">
    <location>
        <begin position="414"/>
        <end position="430"/>
    </location>
</feature>
<dbReference type="GO" id="GO:0016020">
    <property type="term" value="C:membrane"/>
    <property type="evidence" value="ECO:0007669"/>
    <property type="project" value="UniProtKB-SubCell"/>
</dbReference>